<dbReference type="Proteomes" id="UP000476511">
    <property type="component" value="Unassembled WGS sequence"/>
</dbReference>
<sequence>MGENTLHAVARPHLSDTAQNSGWSIAVTAGDGRVLDVEVVHPKDIGADGDEAAIREKLATRYDVSDLEFSRGFEDTDDGLREPVIRITGLRTAS</sequence>
<accession>A0A6L5R3W8</accession>
<keyword evidence="2" id="KW-1185">Reference proteome</keyword>
<reference evidence="1 2" key="1">
    <citation type="submission" date="2019-11" db="EMBL/GenBank/DDBJ databases">
        <title>Agromyces kandeliae sp. nov., isolated from mangrove soil.</title>
        <authorList>
            <person name="Wang R."/>
        </authorList>
    </citation>
    <scope>NUCLEOTIDE SEQUENCE [LARGE SCALE GENOMIC DNA]</scope>
    <source>
        <strain evidence="1 2">Q22</strain>
    </source>
</reference>
<gene>
    <name evidence="1" type="ORF">GJR97_12715</name>
</gene>
<organism evidence="1 2">
    <name type="scientific">Agromyces kandeliae</name>
    <dbReference type="NCBI Taxonomy" id="2666141"/>
    <lineage>
        <taxon>Bacteria</taxon>
        <taxon>Bacillati</taxon>
        <taxon>Actinomycetota</taxon>
        <taxon>Actinomycetes</taxon>
        <taxon>Micrococcales</taxon>
        <taxon>Microbacteriaceae</taxon>
        <taxon>Agromyces</taxon>
    </lineage>
</organism>
<name>A0A6L5R3W8_9MICO</name>
<proteinExistence type="predicted"/>
<evidence type="ECO:0000313" key="2">
    <source>
        <dbReference type="Proteomes" id="UP000476511"/>
    </source>
</evidence>
<dbReference type="AlphaFoldDB" id="A0A6L5R3W8"/>
<dbReference type="EMBL" id="WKJD01000017">
    <property type="protein sequence ID" value="MRX44585.1"/>
    <property type="molecule type" value="Genomic_DNA"/>
</dbReference>
<comment type="caution">
    <text evidence="1">The sequence shown here is derived from an EMBL/GenBank/DDBJ whole genome shotgun (WGS) entry which is preliminary data.</text>
</comment>
<protein>
    <submittedName>
        <fullName evidence="1">Uncharacterized protein</fullName>
    </submittedName>
</protein>
<evidence type="ECO:0000313" key="1">
    <source>
        <dbReference type="EMBL" id="MRX44585.1"/>
    </source>
</evidence>
<dbReference type="RefSeq" id="WP_154347044.1">
    <property type="nucleotide sequence ID" value="NZ_WKJD01000017.1"/>
</dbReference>